<dbReference type="Proteomes" id="UP000091929">
    <property type="component" value="Unassembled WGS sequence"/>
</dbReference>
<accession>A0A150IQJ3</accession>
<gene>
    <name evidence="1" type="ORF">APG10_01137</name>
    <name evidence="2" type="ORF">APG11_01377</name>
    <name evidence="3" type="ORF">APG12_01136</name>
</gene>
<name>A0A150IQJ3_9EURY</name>
<accession>A0A150IYG7</accession>
<accession>A0A150IJE1</accession>
<evidence type="ECO:0000313" key="3">
    <source>
        <dbReference type="EMBL" id="KYC49962.1"/>
    </source>
</evidence>
<dbReference type="EMBL" id="LNGE01000029">
    <property type="protein sequence ID" value="KYC45126.1"/>
    <property type="molecule type" value="Genomic_DNA"/>
</dbReference>
<dbReference type="EMBL" id="LNJC01000022">
    <property type="protein sequence ID" value="KYC49962.1"/>
    <property type="molecule type" value="Genomic_DNA"/>
</dbReference>
<dbReference type="EMBL" id="LNGF01000031">
    <property type="protein sequence ID" value="KYC47168.1"/>
    <property type="molecule type" value="Genomic_DNA"/>
</dbReference>
<comment type="caution">
    <text evidence="2">The sequence shown here is derived from an EMBL/GenBank/DDBJ whole genome shotgun (WGS) entry which is preliminary data.</text>
</comment>
<protein>
    <submittedName>
        <fullName evidence="2">Uncharacterized protein</fullName>
    </submittedName>
</protein>
<evidence type="ECO:0000313" key="4">
    <source>
        <dbReference type="Proteomes" id="UP000091929"/>
    </source>
</evidence>
<dbReference type="Proteomes" id="UP000092403">
    <property type="component" value="Unassembled WGS sequence"/>
</dbReference>
<proteinExistence type="predicted"/>
<evidence type="ECO:0000313" key="2">
    <source>
        <dbReference type="EMBL" id="KYC47168.1"/>
    </source>
</evidence>
<sequence>MPISSRKIFKSIIKNSLRDKMSLIDRKGPHVCVNCDNLVQKDDEKEIGICSIAASTKTTFKKYYQKCDERSALTGELWIYIDGEDWG</sequence>
<dbReference type="Proteomes" id="UP000092401">
    <property type="component" value="Unassembled WGS sequence"/>
</dbReference>
<dbReference type="AlphaFoldDB" id="A0A150IQJ3"/>
<evidence type="ECO:0000313" key="1">
    <source>
        <dbReference type="EMBL" id="KYC45126.1"/>
    </source>
</evidence>
<reference evidence="4 5" key="1">
    <citation type="journal article" date="2016" name="ISME J.">
        <title>Chasing the elusive Euryarchaeota class WSA2: genomes reveal a uniquely fastidious methyl-reducing methanogen.</title>
        <authorList>
            <person name="Nobu M.K."/>
            <person name="Narihiro T."/>
            <person name="Kuroda K."/>
            <person name="Mei R."/>
            <person name="Liu W.T."/>
        </authorList>
    </citation>
    <scope>NUCLEOTIDE SEQUENCE [LARGE SCALE GENOMIC DNA]</scope>
    <source>
        <strain evidence="1">B03fssc0709_Meth_Bin005</strain>
        <strain evidence="2">B15fssc0709_Meth_Bin003</strain>
        <strain evidence="3">BMIXfssc0709_Meth_Bin006</strain>
    </source>
</reference>
<evidence type="ECO:0000313" key="5">
    <source>
        <dbReference type="Proteomes" id="UP000092401"/>
    </source>
</evidence>
<organism evidence="2 4">
    <name type="scientific">Candidatus Methanofastidiosum methylothiophilum</name>
    <dbReference type="NCBI Taxonomy" id="1705564"/>
    <lineage>
        <taxon>Archaea</taxon>
        <taxon>Methanobacteriati</taxon>
        <taxon>Methanobacteriota</taxon>
        <taxon>Stenosarchaea group</taxon>
        <taxon>Candidatus Methanofastidiosia</taxon>
        <taxon>Candidatus Methanofastidiosales</taxon>
        <taxon>Candidatus Methanofastidiosaceae</taxon>
        <taxon>Candidatus Methanofastidiosum</taxon>
    </lineage>
</organism>